<dbReference type="RefSeq" id="WP_184992543.1">
    <property type="nucleotide sequence ID" value="NZ_BOMK01000002.1"/>
</dbReference>
<dbReference type="AlphaFoldDB" id="A0A7W7MPX7"/>
<feature type="compositionally biased region" description="Low complexity" evidence="1">
    <location>
        <begin position="50"/>
        <end position="83"/>
    </location>
</feature>
<evidence type="ECO:0000256" key="1">
    <source>
        <dbReference type="SAM" id="MobiDB-lite"/>
    </source>
</evidence>
<keyword evidence="3" id="KW-1185">Reference proteome</keyword>
<protein>
    <submittedName>
        <fullName evidence="2">Uncharacterized protein</fullName>
    </submittedName>
</protein>
<comment type="caution">
    <text evidence="2">The sequence shown here is derived from an EMBL/GenBank/DDBJ whole genome shotgun (WGS) entry which is preliminary data.</text>
</comment>
<organism evidence="2 3">
    <name type="scientific">Actinoplanes digitatis</name>
    <dbReference type="NCBI Taxonomy" id="1868"/>
    <lineage>
        <taxon>Bacteria</taxon>
        <taxon>Bacillati</taxon>
        <taxon>Actinomycetota</taxon>
        <taxon>Actinomycetes</taxon>
        <taxon>Micromonosporales</taxon>
        <taxon>Micromonosporaceae</taxon>
        <taxon>Actinoplanes</taxon>
    </lineage>
</organism>
<name>A0A7W7MPX7_9ACTN</name>
<proteinExistence type="predicted"/>
<dbReference type="Proteomes" id="UP000578112">
    <property type="component" value="Unassembled WGS sequence"/>
</dbReference>
<sequence length="83" mass="8407">MRIVKLAAGFAVGYVLGTRAGRERFEQIAGTARRATSHPTVQQAQRKAKAALSDAGEAAAGSVPPRHAAAPATATPREAGGLG</sequence>
<evidence type="ECO:0000313" key="2">
    <source>
        <dbReference type="EMBL" id="MBB4761854.1"/>
    </source>
</evidence>
<accession>A0A7W7MPX7</accession>
<reference evidence="2 3" key="1">
    <citation type="submission" date="2020-08" db="EMBL/GenBank/DDBJ databases">
        <title>Sequencing the genomes of 1000 actinobacteria strains.</title>
        <authorList>
            <person name="Klenk H.-P."/>
        </authorList>
    </citation>
    <scope>NUCLEOTIDE SEQUENCE [LARGE SCALE GENOMIC DNA]</scope>
    <source>
        <strain evidence="2 3">DSM 43149</strain>
    </source>
</reference>
<gene>
    <name evidence="2" type="ORF">BJ971_002410</name>
</gene>
<evidence type="ECO:0000313" key="3">
    <source>
        <dbReference type="Proteomes" id="UP000578112"/>
    </source>
</evidence>
<dbReference type="EMBL" id="JACHNH010000001">
    <property type="protein sequence ID" value="MBB4761854.1"/>
    <property type="molecule type" value="Genomic_DNA"/>
</dbReference>
<feature type="region of interest" description="Disordered" evidence="1">
    <location>
        <begin position="46"/>
        <end position="83"/>
    </location>
</feature>